<gene>
    <name evidence="1" type="ORF">SDC9_202129</name>
</gene>
<protein>
    <submittedName>
        <fullName evidence="1">Uncharacterized protein</fullName>
    </submittedName>
</protein>
<proteinExistence type="predicted"/>
<comment type="caution">
    <text evidence="1">The sequence shown here is derived from an EMBL/GenBank/DDBJ whole genome shotgun (WGS) entry which is preliminary data.</text>
</comment>
<dbReference type="EMBL" id="VSSQ01122709">
    <property type="protein sequence ID" value="MPN54459.1"/>
    <property type="molecule type" value="Genomic_DNA"/>
</dbReference>
<reference evidence="1" key="1">
    <citation type="submission" date="2019-08" db="EMBL/GenBank/DDBJ databases">
        <authorList>
            <person name="Kucharzyk K."/>
            <person name="Murdoch R.W."/>
            <person name="Higgins S."/>
            <person name="Loffler F."/>
        </authorList>
    </citation>
    <scope>NUCLEOTIDE SEQUENCE</scope>
</reference>
<evidence type="ECO:0000313" key="1">
    <source>
        <dbReference type="EMBL" id="MPN54459.1"/>
    </source>
</evidence>
<dbReference type="AlphaFoldDB" id="A0A645IVK9"/>
<sequence>MGAEAAAQADGGVEPRLPAAGVVGIAGAHHAHRLHGADLGAFAAAGAGRRVHARQEIRRAYGIEHGEALGGEHGLTAAAAAVADEGHGIADVLPELDKVVRYCLVEEVQALALIHAARDSVLDEGLRDAVEGHADVQGRAAGAPEVPHLVAAIAGAETFR</sequence>
<accession>A0A645IVK9</accession>
<name>A0A645IVK9_9ZZZZ</name>
<organism evidence="1">
    <name type="scientific">bioreactor metagenome</name>
    <dbReference type="NCBI Taxonomy" id="1076179"/>
    <lineage>
        <taxon>unclassified sequences</taxon>
        <taxon>metagenomes</taxon>
        <taxon>ecological metagenomes</taxon>
    </lineage>
</organism>